<dbReference type="Gene3D" id="2.30.40.10">
    <property type="entry name" value="Urease, subunit C, domain 1"/>
    <property type="match status" value="1"/>
</dbReference>
<comment type="function">
    <text evidence="9">Catalyzes the hydrolytic deamination of guanine, producing xanthine and ammonia.</text>
</comment>
<evidence type="ECO:0000256" key="8">
    <source>
        <dbReference type="ARBA" id="ARBA00051148"/>
    </source>
</evidence>
<dbReference type="InterPro" id="IPR032466">
    <property type="entry name" value="Metal_Hydrolase"/>
</dbReference>
<evidence type="ECO:0000313" key="13">
    <source>
        <dbReference type="EMBL" id="OIW25731.1"/>
    </source>
</evidence>
<keyword evidence="7" id="KW-0862">Zinc</keyword>
<accession>A0A1J7IEN1</accession>
<gene>
    <name evidence="13" type="ORF">CONLIGDRAFT_708495</name>
</gene>
<evidence type="ECO:0000259" key="12">
    <source>
        <dbReference type="Pfam" id="PF01979"/>
    </source>
</evidence>
<dbReference type="GO" id="GO:0006147">
    <property type="term" value="P:guanine catabolic process"/>
    <property type="evidence" value="ECO:0007669"/>
    <property type="project" value="UniProtKB-UniPathway"/>
</dbReference>
<evidence type="ECO:0000256" key="2">
    <source>
        <dbReference type="ARBA" id="ARBA00004984"/>
    </source>
</evidence>
<dbReference type="EMBL" id="KV875101">
    <property type="protein sequence ID" value="OIW25731.1"/>
    <property type="molecule type" value="Genomic_DNA"/>
</dbReference>
<dbReference type="UniPathway" id="UPA00603">
    <property type="reaction ID" value="UER00660"/>
</dbReference>
<protein>
    <recommendedName>
        <fullName evidence="10">Probable guanine deaminase</fullName>
        <ecNumber evidence="4">3.5.4.3</ecNumber>
    </recommendedName>
    <alternativeName>
        <fullName evidence="11">Guanine aminohydrolase</fullName>
    </alternativeName>
</protein>
<dbReference type="Pfam" id="PF01979">
    <property type="entry name" value="Amidohydro_1"/>
    <property type="match status" value="1"/>
</dbReference>
<dbReference type="InterPro" id="IPR011059">
    <property type="entry name" value="Metal-dep_hydrolase_composite"/>
</dbReference>
<feature type="domain" description="Amidohydrolase-related" evidence="12">
    <location>
        <begin position="73"/>
        <end position="450"/>
    </location>
</feature>
<proteinExistence type="inferred from homology"/>
<reference evidence="13 14" key="1">
    <citation type="submission" date="2016-10" db="EMBL/GenBank/DDBJ databases">
        <title>Draft genome sequence of Coniochaeta ligniaria NRRL30616, a lignocellulolytic fungus for bioabatement of inhibitors in plant biomass hydrolysates.</title>
        <authorList>
            <consortium name="DOE Joint Genome Institute"/>
            <person name="Jimenez D.J."/>
            <person name="Hector R.E."/>
            <person name="Riley R."/>
            <person name="Sun H."/>
            <person name="Grigoriev I.V."/>
            <person name="Van Elsas J.D."/>
            <person name="Nichols N.N."/>
        </authorList>
    </citation>
    <scope>NUCLEOTIDE SEQUENCE [LARGE SCALE GENOMIC DNA]</scope>
    <source>
        <strain evidence="13 14">NRRL 30616</strain>
    </source>
</reference>
<evidence type="ECO:0000256" key="4">
    <source>
        <dbReference type="ARBA" id="ARBA00012781"/>
    </source>
</evidence>
<comment type="cofactor">
    <cofactor evidence="1">
        <name>Zn(2+)</name>
        <dbReference type="ChEBI" id="CHEBI:29105"/>
    </cofactor>
</comment>
<dbReference type="PANTHER" id="PTHR11271">
    <property type="entry name" value="GUANINE DEAMINASE"/>
    <property type="match status" value="1"/>
</dbReference>
<dbReference type="AlphaFoldDB" id="A0A1J7IEN1"/>
<dbReference type="PANTHER" id="PTHR11271:SF49">
    <property type="entry name" value="GUANINE DEAMINASE"/>
    <property type="match status" value="1"/>
</dbReference>
<comment type="similarity">
    <text evidence="3">Belongs to the metallo-dependent hydrolases superfamily. ATZ/TRZ family.</text>
</comment>
<dbReference type="GO" id="GO:0005829">
    <property type="term" value="C:cytosol"/>
    <property type="evidence" value="ECO:0007669"/>
    <property type="project" value="TreeGrafter"/>
</dbReference>
<name>A0A1J7IEN1_9PEZI</name>
<dbReference type="GO" id="GO:0008270">
    <property type="term" value="F:zinc ion binding"/>
    <property type="evidence" value="ECO:0007669"/>
    <property type="project" value="TreeGrafter"/>
</dbReference>
<dbReference type="Gene3D" id="3.20.20.140">
    <property type="entry name" value="Metal-dependent hydrolases"/>
    <property type="match status" value="1"/>
</dbReference>
<evidence type="ECO:0000313" key="14">
    <source>
        <dbReference type="Proteomes" id="UP000182658"/>
    </source>
</evidence>
<dbReference type="SUPFAM" id="SSF51338">
    <property type="entry name" value="Composite domain of metallo-dependent hydrolases"/>
    <property type="match status" value="1"/>
</dbReference>
<sequence>MASAITSLVFHGTLVHSTTPQEIEILTDALIVISDSKIVSLSRSVAPSSIPQTLTTLGLAPTTPCTLLKRGEFLIPGFIDTHNHAPQWTQRGTGRGLQIMDWLNTVTFPNEAKYASPAHARRMYASLVAGFLKQGVTTASYYGSLHGEATKILAETCLSKGQRALVGKCNMVRHAPDYYRDGDNAESLAVTEDFLAYMKTLDPECKLVQPILTPRFAICCDEELLAGIGAIAARESGMMIQTHFDEAVQEVELTRELFPQFGNEADLYESFGLFNERTIMAHCIYPNDYEIGRMKECDVGVAHCPVSNTTGGEWGAAPIRRYLDLGIKVGLGTDSGGGFSSSIIEAIRQALITSNGLATMKGDKSVMVTLNEAFYMATLGGAKVCGMGDKIGTFAVGKEFDALKINTLEETGSASTILEDEDTMEVIFEKFLMAGDDRNIVEVYVQGRSVK</sequence>
<organism evidence="13 14">
    <name type="scientific">Coniochaeta ligniaria NRRL 30616</name>
    <dbReference type="NCBI Taxonomy" id="1408157"/>
    <lineage>
        <taxon>Eukaryota</taxon>
        <taxon>Fungi</taxon>
        <taxon>Dikarya</taxon>
        <taxon>Ascomycota</taxon>
        <taxon>Pezizomycotina</taxon>
        <taxon>Sordariomycetes</taxon>
        <taxon>Sordariomycetidae</taxon>
        <taxon>Coniochaetales</taxon>
        <taxon>Coniochaetaceae</taxon>
        <taxon>Coniochaeta</taxon>
    </lineage>
</organism>
<dbReference type="SUPFAM" id="SSF51556">
    <property type="entry name" value="Metallo-dependent hydrolases"/>
    <property type="match status" value="1"/>
</dbReference>
<keyword evidence="6 13" id="KW-0378">Hydrolase</keyword>
<keyword evidence="14" id="KW-1185">Reference proteome</keyword>
<evidence type="ECO:0000256" key="7">
    <source>
        <dbReference type="ARBA" id="ARBA00022833"/>
    </source>
</evidence>
<dbReference type="STRING" id="1408157.A0A1J7IEN1"/>
<evidence type="ECO:0000256" key="5">
    <source>
        <dbReference type="ARBA" id="ARBA00022723"/>
    </source>
</evidence>
<dbReference type="EC" id="3.5.4.3" evidence="4"/>
<comment type="pathway">
    <text evidence="2">Purine metabolism; guanine degradation; xanthine from guanine: step 1/1.</text>
</comment>
<dbReference type="FunFam" id="3.20.20.140:FF:000022">
    <property type="entry name" value="Guanine deaminase"/>
    <property type="match status" value="1"/>
</dbReference>
<dbReference type="OrthoDB" id="194468at2759"/>
<dbReference type="InterPro" id="IPR006680">
    <property type="entry name" value="Amidohydro-rel"/>
</dbReference>
<evidence type="ECO:0000256" key="11">
    <source>
        <dbReference type="ARBA" id="ARBA00083147"/>
    </source>
</evidence>
<evidence type="ECO:0000256" key="9">
    <source>
        <dbReference type="ARBA" id="ARBA00056079"/>
    </source>
</evidence>
<evidence type="ECO:0000256" key="6">
    <source>
        <dbReference type="ARBA" id="ARBA00022801"/>
    </source>
</evidence>
<evidence type="ECO:0000256" key="3">
    <source>
        <dbReference type="ARBA" id="ARBA00006745"/>
    </source>
</evidence>
<dbReference type="InterPro" id="IPR051607">
    <property type="entry name" value="Metallo-dep_hydrolases"/>
</dbReference>
<dbReference type="InParanoid" id="A0A1J7IEN1"/>
<keyword evidence="5" id="KW-0479">Metal-binding</keyword>
<dbReference type="GO" id="GO:0008892">
    <property type="term" value="F:guanine deaminase activity"/>
    <property type="evidence" value="ECO:0007669"/>
    <property type="project" value="UniProtKB-EC"/>
</dbReference>
<evidence type="ECO:0000256" key="10">
    <source>
        <dbReference type="ARBA" id="ARBA00069860"/>
    </source>
</evidence>
<dbReference type="Proteomes" id="UP000182658">
    <property type="component" value="Unassembled WGS sequence"/>
</dbReference>
<evidence type="ECO:0000256" key="1">
    <source>
        <dbReference type="ARBA" id="ARBA00001947"/>
    </source>
</evidence>
<comment type="catalytic activity">
    <reaction evidence="8">
        <text>guanine + H2O + H(+) = xanthine + NH4(+)</text>
        <dbReference type="Rhea" id="RHEA:14665"/>
        <dbReference type="ChEBI" id="CHEBI:15377"/>
        <dbReference type="ChEBI" id="CHEBI:15378"/>
        <dbReference type="ChEBI" id="CHEBI:16235"/>
        <dbReference type="ChEBI" id="CHEBI:17712"/>
        <dbReference type="ChEBI" id="CHEBI:28938"/>
        <dbReference type="EC" id="3.5.4.3"/>
    </reaction>
</comment>